<dbReference type="InterPro" id="IPR023346">
    <property type="entry name" value="Lysozyme-like_dom_sf"/>
</dbReference>
<dbReference type="RefSeq" id="WP_236501803.1">
    <property type="nucleotide sequence ID" value="NZ_CP091244.1"/>
</dbReference>
<evidence type="ECO:0000259" key="1">
    <source>
        <dbReference type="Pfam" id="PF01464"/>
    </source>
</evidence>
<sequence length="232" mass="25315">MARLRGDGRSAACPDPVECRCHRRHLLEDTQIMPLKYSPAIPRLVWLLALGVMPAGIASAADEPCWVEASSRYDVPVDLLKAVAQVESSNRARVIARNTNGSLDIGFMQINDWWLPQLAQHGIGKSELLDACTNLQVGAWILKQGIDRYGYNWQGIGAYGAGTSPKKDNARRIYANKVFRALAQQRGNAGAIDVARVQSAQAAPAHGRKRPPAANVTSASSQDEQIVWSVFD</sequence>
<gene>
    <name evidence="2" type="ORF">L2Y54_10320</name>
</gene>
<reference evidence="2" key="1">
    <citation type="journal article" date="2022" name="Microorganisms">
        <title>Two New Species of Filamentous Sulfur Bacteria of the Genus Thiothrix, Thiothrix winogradskyi sp. nov. and 'Candidatus Thiothrix sulfatifontis' sp. nov.</title>
        <authorList>
            <person name="Ravin N.V."/>
            <person name="Rossetti S."/>
            <person name="Beletsky A.V."/>
            <person name="Kadnikov V.V."/>
            <person name="Rudenko T.S."/>
            <person name="Smolyakov D.D."/>
            <person name="Moskvitina M.I."/>
            <person name="Gureeva M.V."/>
            <person name="Mardanov A.V."/>
            <person name="Grabovich M.Y."/>
        </authorList>
    </citation>
    <scope>NUCLEOTIDE SEQUENCE</scope>
    <source>
        <strain evidence="2">CT3</strain>
    </source>
</reference>
<accession>A0ABY3T7F7</accession>
<dbReference type="CDD" id="cd13400">
    <property type="entry name" value="LT_IagB-like"/>
    <property type="match status" value="1"/>
</dbReference>
<proteinExistence type="predicted"/>
<protein>
    <submittedName>
        <fullName evidence="2">Lytic transglycosylase domain-containing protein</fullName>
    </submittedName>
</protein>
<dbReference type="InterPro" id="IPR008258">
    <property type="entry name" value="Transglycosylase_SLT_dom_1"/>
</dbReference>
<dbReference type="Pfam" id="PF01464">
    <property type="entry name" value="SLT"/>
    <property type="match status" value="1"/>
</dbReference>
<dbReference type="Proteomes" id="UP001054801">
    <property type="component" value="Chromosome"/>
</dbReference>
<dbReference type="SUPFAM" id="SSF53955">
    <property type="entry name" value="Lysozyme-like"/>
    <property type="match status" value="1"/>
</dbReference>
<organism evidence="2 3">
    <name type="scientific">Thiothrix winogradskyi</name>
    <dbReference type="NCBI Taxonomy" id="96472"/>
    <lineage>
        <taxon>Bacteria</taxon>
        <taxon>Pseudomonadati</taxon>
        <taxon>Pseudomonadota</taxon>
        <taxon>Gammaproteobacteria</taxon>
        <taxon>Thiotrichales</taxon>
        <taxon>Thiotrichaceae</taxon>
        <taxon>Thiothrix</taxon>
    </lineage>
</organism>
<keyword evidence="3" id="KW-1185">Reference proteome</keyword>
<evidence type="ECO:0000313" key="2">
    <source>
        <dbReference type="EMBL" id="UJS26411.1"/>
    </source>
</evidence>
<evidence type="ECO:0000313" key="3">
    <source>
        <dbReference type="Proteomes" id="UP001054801"/>
    </source>
</evidence>
<dbReference type="EMBL" id="CP091244">
    <property type="protein sequence ID" value="UJS26411.1"/>
    <property type="molecule type" value="Genomic_DNA"/>
</dbReference>
<feature type="domain" description="Transglycosylase SLT" evidence="1">
    <location>
        <begin position="65"/>
        <end position="174"/>
    </location>
</feature>
<name>A0ABY3T7F7_9GAMM</name>
<dbReference type="Gene3D" id="1.10.530.10">
    <property type="match status" value="1"/>
</dbReference>